<feature type="domain" description="RES" evidence="1">
    <location>
        <begin position="15"/>
        <end position="143"/>
    </location>
</feature>
<evidence type="ECO:0000259" key="1">
    <source>
        <dbReference type="SMART" id="SM00953"/>
    </source>
</evidence>
<proteinExistence type="predicted"/>
<name>A0A220VFT1_9GAMM</name>
<dbReference type="InterPro" id="IPR014914">
    <property type="entry name" value="RES_dom"/>
</dbReference>
<sequence>MQLYRLTQKKFAENPFSPIGAKLYGGRWNSKGTEALYFSESESLCCLEVFVHVNNDPSIIDQYDLYRIEVNDKLIVKLDEEDLPKNWQRIPAGEETQEIGDQFLKISKPKYAALQVPSTISLRDKNYLVNPSHPAMENIFKKHEKLTFRFDVRIFK</sequence>
<keyword evidence="3" id="KW-1185">Reference proteome</keyword>
<dbReference type="SMART" id="SM00953">
    <property type="entry name" value="RES"/>
    <property type="match status" value="1"/>
</dbReference>
<evidence type="ECO:0000313" key="2">
    <source>
        <dbReference type="EMBL" id="ASK79161.1"/>
    </source>
</evidence>
<dbReference type="KEGG" id="pmai:CF386_08815"/>
<accession>A0A220VFT1</accession>
<reference evidence="2 3" key="1">
    <citation type="journal article" date="2016" name="Int. J. Syst. Evol. Microbiol.">
        <title>Paraphotobacterium marinum gen. nov., sp. nov., a member of the family Vibrionaceae, isolated from surface seawater.</title>
        <authorList>
            <person name="Huang Z."/>
            <person name="Dong C."/>
            <person name="Shao Z."/>
        </authorList>
    </citation>
    <scope>NUCLEOTIDE SEQUENCE [LARGE SCALE GENOMIC DNA]</scope>
    <source>
        <strain evidence="2 3">NSCS20N07D</strain>
    </source>
</reference>
<dbReference type="AlphaFoldDB" id="A0A220VFT1"/>
<dbReference type="Proteomes" id="UP000242175">
    <property type="component" value="Chromosome small"/>
</dbReference>
<organism evidence="2 3">
    <name type="scientific">Paraphotobacterium marinum</name>
    <dbReference type="NCBI Taxonomy" id="1755811"/>
    <lineage>
        <taxon>Bacteria</taxon>
        <taxon>Pseudomonadati</taxon>
        <taxon>Pseudomonadota</taxon>
        <taxon>Gammaproteobacteria</taxon>
        <taxon>Vibrionales</taxon>
        <taxon>Vibrionaceae</taxon>
        <taxon>Paraphotobacterium</taxon>
    </lineage>
</organism>
<evidence type="ECO:0000313" key="3">
    <source>
        <dbReference type="Proteomes" id="UP000242175"/>
    </source>
</evidence>
<gene>
    <name evidence="2" type="ORF">CF386_08815</name>
</gene>
<dbReference type="Pfam" id="PF08808">
    <property type="entry name" value="RES"/>
    <property type="match status" value="1"/>
</dbReference>
<dbReference type="EMBL" id="CP022356">
    <property type="protein sequence ID" value="ASK79161.1"/>
    <property type="molecule type" value="Genomic_DNA"/>
</dbReference>
<dbReference type="RefSeq" id="WP_089074069.1">
    <property type="nucleotide sequence ID" value="NZ_CBCSAM010000002.1"/>
</dbReference>
<dbReference type="OrthoDB" id="9789501at2"/>
<protein>
    <recommendedName>
        <fullName evidence="1">RES domain-containing protein</fullName>
    </recommendedName>
</protein>